<dbReference type="Gene3D" id="3.30.450.20">
    <property type="entry name" value="PAS domain"/>
    <property type="match status" value="1"/>
</dbReference>
<dbReference type="InterPro" id="IPR036890">
    <property type="entry name" value="HATPase_C_sf"/>
</dbReference>
<comment type="caution">
    <text evidence="10">The sequence shown here is derived from an EMBL/GenBank/DDBJ whole genome shotgun (WGS) entry which is preliminary data.</text>
</comment>
<proteinExistence type="predicted"/>
<gene>
    <name evidence="10" type="ORF">AU381_27320</name>
</gene>
<evidence type="ECO:0000313" key="10">
    <source>
        <dbReference type="EMBL" id="OAP43305.1"/>
    </source>
</evidence>
<dbReference type="GO" id="GO:0005524">
    <property type="term" value="F:ATP binding"/>
    <property type="evidence" value="ECO:0007669"/>
    <property type="project" value="UniProtKB-KW"/>
</dbReference>
<dbReference type="SMART" id="SM00911">
    <property type="entry name" value="HWE_HK"/>
    <property type="match status" value="1"/>
</dbReference>
<dbReference type="InterPro" id="IPR003018">
    <property type="entry name" value="GAF"/>
</dbReference>
<sequence length="501" mass="54713">MHEKAEAMLPAMAETLGSRERLEVLHAAVPDMSVADSDFEPLAKLAAGLFDAPIALVTLVDHEWEWFKAAVGTTESRVPVDESFCAHAIGDRDRGAFLVLDASLHPVLRHNQKVAQAPFLRFYAGAPIILRGQAVGTVCVLDRVPRAEVAAKQLDALQGIADAAASLLKLKDEARRRALKEAALSREEQRLAMALDAANVGSWLWDIRAGTVAGNGAMMRMFELPAERILSAKAVFGAIHPDDRGSTFSKLRQAMAANEEYDGMFRIRANGRWLLGRGRVHDRDSKGSALTFLGMTIDVTEQQASVQRTRLLLKELNHRVKNTLAMLQSLARQTLRQTSDPAEFMTAFAGRLQAISEAHGLLSDYEWGTIRLAELISKQLRPYVSDYAEQVEIHKDEVLLGPDQAVGLGLVLHELATNAVKYGSLSVPKGKIVLTARGVVEEGGAVLHLTWTEVGGPPVRDPRRRGFGSLLIERSLDKIIGSSVKVEYLPAGVTALIRLPL</sequence>
<keyword evidence="6" id="KW-0547">Nucleotide-binding</keyword>
<dbReference type="SUPFAM" id="SSF55781">
    <property type="entry name" value="GAF domain-like"/>
    <property type="match status" value="1"/>
</dbReference>
<dbReference type="Gene3D" id="3.30.565.10">
    <property type="entry name" value="Histidine kinase-like ATPase, C-terminal domain"/>
    <property type="match status" value="1"/>
</dbReference>
<dbReference type="PROSITE" id="PS50112">
    <property type="entry name" value="PAS"/>
    <property type="match status" value="1"/>
</dbReference>
<dbReference type="SUPFAM" id="SSF55785">
    <property type="entry name" value="PYP-like sensor domain (PAS domain)"/>
    <property type="match status" value="1"/>
</dbReference>
<dbReference type="EC" id="2.7.13.3" evidence="2"/>
<dbReference type="PANTHER" id="PTHR41523:SF7">
    <property type="entry name" value="HISTIDINE KINASE"/>
    <property type="match status" value="1"/>
</dbReference>
<dbReference type="InterPro" id="IPR000014">
    <property type="entry name" value="PAS"/>
</dbReference>
<dbReference type="EMBL" id="LPUX01000047">
    <property type="protein sequence ID" value="OAP43305.1"/>
    <property type="molecule type" value="Genomic_DNA"/>
</dbReference>
<keyword evidence="7 10" id="KW-0418">Kinase</keyword>
<dbReference type="InterPro" id="IPR013655">
    <property type="entry name" value="PAS_fold_3"/>
</dbReference>
<evidence type="ECO:0000256" key="5">
    <source>
        <dbReference type="ARBA" id="ARBA00022679"/>
    </source>
</evidence>
<keyword evidence="5" id="KW-0808">Transferase</keyword>
<dbReference type="OrthoDB" id="341208at2"/>
<dbReference type="InterPro" id="IPR029016">
    <property type="entry name" value="GAF-like_dom_sf"/>
</dbReference>
<dbReference type="Pfam" id="PF07536">
    <property type="entry name" value="HWE_HK"/>
    <property type="match status" value="1"/>
</dbReference>
<evidence type="ECO:0000256" key="8">
    <source>
        <dbReference type="ARBA" id="ARBA00022840"/>
    </source>
</evidence>
<evidence type="ECO:0000256" key="4">
    <source>
        <dbReference type="ARBA" id="ARBA00022553"/>
    </source>
</evidence>
<dbReference type="RefSeq" id="WP_064240164.1">
    <property type="nucleotide sequence ID" value="NZ_LPUX01000047.1"/>
</dbReference>
<evidence type="ECO:0000256" key="1">
    <source>
        <dbReference type="ARBA" id="ARBA00000085"/>
    </source>
</evidence>
<dbReference type="InterPro" id="IPR011102">
    <property type="entry name" value="Sig_transdc_His_kinase_HWE"/>
</dbReference>
<organism evidence="10 11">
    <name type="scientific">Sinorhizobium glycinis</name>
    <dbReference type="NCBI Taxonomy" id="1472378"/>
    <lineage>
        <taxon>Bacteria</taxon>
        <taxon>Pseudomonadati</taxon>
        <taxon>Pseudomonadota</taxon>
        <taxon>Alphaproteobacteria</taxon>
        <taxon>Hyphomicrobiales</taxon>
        <taxon>Rhizobiaceae</taxon>
        <taxon>Sinorhizobium/Ensifer group</taxon>
        <taxon>Sinorhizobium</taxon>
    </lineage>
</organism>
<evidence type="ECO:0000256" key="6">
    <source>
        <dbReference type="ARBA" id="ARBA00022741"/>
    </source>
</evidence>
<protein>
    <recommendedName>
        <fullName evidence="3">Blue-light-activated histidine kinase</fullName>
        <ecNumber evidence="2">2.7.13.3</ecNumber>
    </recommendedName>
</protein>
<dbReference type="STRING" id="1472378.AU381_27320"/>
<evidence type="ECO:0000256" key="7">
    <source>
        <dbReference type="ARBA" id="ARBA00022777"/>
    </source>
</evidence>
<dbReference type="SUPFAM" id="SSF55874">
    <property type="entry name" value="ATPase domain of HSP90 chaperone/DNA topoisomerase II/histidine kinase"/>
    <property type="match status" value="1"/>
</dbReference>
<evidence type="ECO:0000256" key="3">
    <source>
        <dbReference type="ARBA" id="ARBA00021740"/>
    </source>
</evidence>
<dbReference type="NCBIfam" id="TIGR00229">
    <property type="entry name" value="sensory_box"/>
    <property type="match status" value="1"/>
</dbReference>
<feature type="domain" description="PAS" evidence="9">
    <location>
        <begin position="187"/>
        <end position="258"/>
    </location>
</feature>
<name>A0A178Y9B8_9HYPH</name>
<dbReference type="AlphaFoldDB" id="A0A178Y9B8"/>
<reference evidence="10 11" key="1">
    <citation type="journal article" date="2016" name="Int. J. Syst. Evol. Microbiol.">
        <title>Ensifer glycinis sp. nov., an novel rhizobial species associated with Glycine spp.</title>
        <authorList>
            <person name="Yan H."/>
            <person name="Yan J."/>
            <person name="Sui X.H."/>
            <person name="Wang E.T."/>
            <person name="Chen W.X."/>
            <person name="Zhang X.X."/>
            <person name="Chen W.F."/>
        </authorList>
    </citation>
    <scope>NUCLEOTIDE SEQUENCE [LARGE SCALE GENOMIC DNA]</scope>
    <source>
        <strain evidence="10 11">CCBAU 23380</strain>
    </source>
</reference>
<comment type="catalytic activity">
    <reaction evidence="1">
        <text>ATP + protein L-histidine = ADP + protein N-phospho-L-histidine.</text>
        <dbReference type="EC" id="2.7.13.3"/>
    </reaction>
</comment>
<dbReference type="Pfam" id="PF08447">
    <property type="entry name" value="PAS_3"/>
    <property type="match status" value="1"/>
</dbReference>
<dbReference type="PANTHER" id="PTHR41523">
    <property type="entry name" value="TWO-COMPONENT SYSTEM SENSOR PROTEIN"/>
    <property type="match status" value="1"/>
</dbReference>
<evidence type="ECO:0000256" key="2">
    <source>
        <dbReference type="ARBA" id="ARBA00012438"/>
    </source>
</evidence>
<keyword evidence="8" id="KW-0067">ATP-binding</keyword>
<evidence type="ECO:0000259" key="9">
    <source>
        <dbReference type="PROSITE" id="PS50112"/>
    </source>
</evidence>
<accession>A0A178Y9B8</accession>
<dbReference type="InterPro" id="IPR035965">
    <property type="entry name" value="PAS-like_dom_sf"/>
</dbReference>
<dbReference type="Pfam" id="PF01590">
    <property type="entry name" value="GAF"/>
    <property type="match status" value="1"/>
</dbReference>
<dbReference type="Gene3D" id="3.30.450.40">
    <property type="match status" value="1"/>
</dbReference>
<evidence type="ECO:0000313" key="11">
    <source>
        <dbReference type="Proteomes" id="UP000094025"/>
    </source>
</evidence>
<keyword evidence="11" id="KW-1185">Reference proteome</keyword>
<dbReference type="GO" id="GO:0004673">
    <property type="term" value="F:protein histidine kinase activity"/>
    <property type="evidence" value="ECO:0007669"/>
    <property type="project" value="UniProtKB-EC"/>
</dbReference>
<dbReference type="Proteomes" id="UP000094025">
    <property type="component" value="Unassembled WGS sequence"/>
</dbReference>
<keyword evidence="4" id="KW-0597">Phosphoprotein</keyword>